<gene>
    <name evidence="2" type="ORF">CFRA_00630</name>
</gene>
<accession>A0A1L7CQB5</accession>
<dbReference type="PANTHER" id="PTHR18964">
    <property type="entry name" value="ROK (REPRESSOR, ORF, KINASE) FAMILY"/>
    <property type="match status" value="1"/>
</dbReference>
<evidence type="ECO:0000313" key="2">
    <source>
        <dbReference type="EMBL" id="APT88044.1"/>
    </source>
</evidence>
<organism evidence="2 3">
    <name type="scientific">Corynebacterium frankenforstense DSM 45800</name>
    <dbReference type="NCBI Taxonomy" id="1437875"/>
    <lineage>
        <taxon>Bacteria</taxon>
        <taxon>Bacillati</taxon>
        <taxon>Actinomycetota</taxon>
        <taxon>Actinomycetes</taxon>
        <taxon>Mycobacteriales</taxon>
        <taxon>Corynebacteriaceae</taxon>
        <taxon>Corynebacterium</taxon>
    </lineage>
</organism>
<dbReference type="Gene3D" id="1.10.10.10">
    <property type="entry name" value="Winged helix-like DNA-binding domain superfamily/Winged helix DNA-binding domain"/>
    <property type="match status" value="1"/>
</dbReference>
<dbReference type="OrthoDB" id="3605644at2"/>
<dbReference type="Proteomes" id="UP000185434">
    <property type="component" value="Chromosome"/>
</dbReference>
<reference evidence="2 3" key="1">
    <citation type="submission" date="2014-08" db="EMBL/GenBank/DDBJ databases">
        <title>Complete genome sequence of Corynebacterium frankenforstense ST18(T) (=DSM 45800(T)), isolated from raw cow milk.</title>
        <authorList>
            <person name="Ruckert C."/>
            <person name="Albersmeier A."/>
            <person name="Winkler A."/>
            <person name="Lipski A."/>
            <person name="Kalinowski J."/>
        </authorList>
    </citation>
    <scope>NUCLEOTIDE SEQUENCE [LARGE SCALE GENOMIC DNA]</scope>
    <source>
        <strain evidence="2 3">ST18</strain>
    </source>
</reference>
<proteinExistence type="inferred from homology"/>
<dbReference type="STRING" id="1437875.CFRA_00630"/>
<dbReference type="InterPro" id="IPR036388">
    <property type="entry name" value="WH-like_DNA-bd_sf"/>
</dbReference>
<evidence type="ECO:0000313" key="3">
    <source>
        <dbReference type="Proteomes" id="UP000185434"/>
    </source>
</evidence>
<comment type="similarity">
    <text evidence="1">Belongs to the ROK (NagC/XylR) family.</text>
</comment>
<dbReference type="InterPro" id="IPR036390">
    <property type="entry name" value="WH_DNA-bd_sf"/>
</dbReference>
<dbReference type="Gene3D" id="3.30.420.40">
    <property type="match status" value="2"/>
</dbReference>
<dbReference type="EMBL" id="CP009247">
    <property type="protein sequence ID" value="APT88044.1"/>
    <property type="molecule type" value="Genomic_DNA"/>
</dbReference>
<dbReference type="SUPFAM" id="SSF53067">
    <property type="entry name" value="Actin-like ATPase domain"/>
    <property type="match status" value="1"/>
</dbReference>
<dbReference type="SUPFAM" id="SSF46785">
    <property type="entry name" value="Winged helix' DNA-binding domain"/>
    <property type="match status" value="1"/>
</dbReference>
<name>A0A1L7CQB5_9CORY</name>
<keyword evidence="3" id="KW-1185">Reference proteome</keyword>
<dbReference type="InterPro" id="IPR000600">
    <property type="entry name" value="ROK"/>
</dbReference>
<dbReference type="RefSeq" id="WP_075663017.1">
    <property type="nucleotide sequence ID" value="NZ_CP009247.1"/>
</dbReference>
<dbReference type="PANTHER" id="PTHR18964:SF149">
    <property type="entry name" value="BIFUNCTIONAL UDP-N-ACETYLGLUCOSAMINE 2-EPIMERASE_N-ACETYLMANNOSAMINE KINASE"/>
    <property type="match status" value="1"/>
</dbReference>
<dbReference type="AlphaFoldDB" id="A0A1L7CQB5"/>
<dbReference type="KEGG" id="cfk:CFRA_00630"/>
<dbReference type="Pfam" id="PF00480">
    <property type="entry name" value="ROK"/>
    <property type="match status" value="1"/>
</dbReference>
<dbReference type="InterPro" id="IPR043129">
    <property type="entry name" value="ATPase_NBD"/>
</dbReference>
<sequence>MHRRPGTTAFARPQSPAAKCLHLIRLRRARTRPELIEATGLSQPTITRAVTALINAGLIRARADLAVSEGPGRPTTPLEPADFPAVFVGAAVGTSSTYLGLYDAEGRRLRDLDLKIKVSEHEDSDFLEHLVAGINRLTAGVDAPLGALGVTTSGRVTERGIVDAPNLGWHGVDFAGRLRYHFDVPVTVSAAVPAILGSETQSANLPAAGDEPPRTLALFADDSISAAVTHATGVTQLSSLPAPAPGPGLPTTAEERLSTQGFLETVAAAGLGTMSLEDAVSRAEHSRELRALLDERARLLGDMCAALIARHHPDTLVLAGSALTADPRAPRTFAKTVRGRVGNDVELRMIPGHREIVVAIARAVALDKLLRDPVEVADGVTAAA</sequence>
<protein>
    <submittedName>
        <fullName evidence="2">Crp/Fnr family transcriptional regulator</fullName>
    </submittedName>
</protein>
<evidence type="ECO:0000256" key="1">
    <source>
        <dbReference type="ARBA" id="ARBA00006479"/>
    </source>
</evidence>